<feature type="region of interest" description="Disordered" evidence="1">
    <location>
        <begin position="303"/>
        <end position="373"/>
    </location>
</feature>
<dbReference type="GO" id="GO:0000281">
    <property type="term" value="P:mitotic cytokinesis"/>
    <property type="evidence" value="ECO:0007669"/>
    <property type="project" value="TreeGrafter"/>
</dbReference>
<feature type="domain" description="PH" evidence="2">
    <location>
        <begin position="1423"/>
        <end position="1528"/>
    </location>
</feature>
<dbReference type="KEGG" id="dmo:Dmoj_GI19526"/>
<evidence type="ECO:0000313" key="4">
    <source>
        <dbReference type="Proteomes" id="UP000009192"/>
    </source>
</evidence>
<reference evidence="3 4" key="1">
    <citation type="journal article" date="2007" name="Nature">
        <title>Evolution of genes and genomes on the Drosophila phylogeny.</title>
        <authorList>
            <consortium name="Drosophila 12 Genomes Consortium"/>
            <person name="Clark A.G."/>
            <person name="Eisen M.B."/>
            <person name="Smith D.R."/>
            <person name="Bergman C.M."/>
            <person name="Oliver B."/>
            <person name="Markow T.A."/>
            <person name="Kaufman T.C."/>
            <person name="Kellis M."/>
            <person name="Gelbart W."/>
            <person name="Iyer V.N."/>
            <person name="Pollard D.A."/>
            <person name="Sackton T.B."/>
            <person name="Larracuente A.M."/>
            <person name="Singh N.D."/>
            <person name="Abad J.P."/>
            <person name="Abt D.N."/>
            <person name="Adryan B."/>
            <person name="Aguade M."/>
            <person name="Akashi H."/>
            <person name="Anderson W.W."/>
            <person name="Aquadro C.F."/>
            <person name="Ardell D.H."/>
            <person name="Arguello R."/>
            <person name="Artieri C.G."/>
            <person name="Barbash D.A."/>
            <person name="Barker D."/>
            <person name="Barsanti P."/>
            <person name="Batterham P."/>
            <person name="Batzoglou S."/>
            <person name="Begun D."/>
            <person name="Bhutkar A."/>
            <person name="Blanco E."/>
            <person name="Bosak S.A."/>
            <person name="Bradley R.K."/>
            <person name="Brand A.D."/>
            <person name="Brent M.R."/>
            <person name="Brooks A.N."/>
            <person name="Brown R.H."/>
            <person name="Butlin R.K."/>
            <person name="Caggese C."/>
            <person name="Calvi B.R."/>
            <person name="Bernardo de Carvalho A."/>
            <person name="Caspi A."/>
            <person name="Castrezana S."/>
            <person name="Celniker S.E."/>
            <person name="Chang J.L."/>
            <person name="Chapple C."/>
            <person name="Chatterji S."/>
            <person name="Chinwalla A."/>
            <person name="Civetta A."/>
            <person name="Clifton S.W."/>
            <person name="Comeron J.M."/>
            <person name="Costello J.C."/>
            <person name="Coyne J.A."/>
            <person name="Daub J."/>
            <person name="David R.G."/>
            <person name="Delcher A.L."/>
            <person name="Delehaunty K."/>
            <person name="Do C.B."/>
            <person name="Ebling H."/>
            <person name="Edwards K."/>
            <person name="Eickbush T."/>
            <person name="Evans J.D."/>
            <person name="Filipski A."/>
            <person name="Findeiss S."/>
            <person name="Freyhult E."/>
            <person name="Fulton L."/>
            <person name="Fulton R."/>
            <person name="Garcia A.C."/>
            <person name="Gardiner A."/>
            <person name="Garfield D.A."/>
            <person name="Garvin B.E."/>
            <person name="Gibson G."/>
            <person name="Gilbert D."/>
            <person name="Gnerre S."/>
            <person name="Godfrey J."/>
            <person name="Good R."/>
            <person name="Gotea V."/>
            <person name="Gravely B."/>
            <person name="Greenberg A.J."/>
            <person name="Griffiths-Jones S."/>
            <person name="Gross S."/>
            <person name="Guigo R."/>
            <person name="Gustafson E.A."/>
            <person name="Haerty W."/>
            <person name="Hahn M.W."/>
            <person name="Halligan D.L."/>
            <person name="Halpern A.L."/>
            <person name="Halter G.M."/>
            <person name="Han M.V."/>
            <person name="Heger A."/>
            <person name="Hillier L."/>
            <person name="Hinrichs A.S."/>
            <person name="Holmes I."/>
            <person name="Hoskins R.A."/>
            <person name="Hubisz M.J."/>
            <person name="Hultmark D."/>
            <person name="Huntley M.A."/>
            <person name="Jaffe D.B."/>
            <person name="Jagadeeshan S."/>
            <person name="Jeck W.R."/>
            <person name="Johnson J."/>
            <person name="Jones C.D."/>
            <person name="Jordan W.C."/>
            <person name="Karpen G.H."/>
            <person name="Kataoka E."/>
            <person name="Keightley P.D."/>
            <person name="Kheradpour P."/>
            <person name="Kirkness E.F."/>
            <person name="Koerich L.B."/>
            <person name="Kristiansen K."/>
            <person name="Kudrna D."/>
            <person name="Kulathinal R.J."/>
            <person name="Kumar S."/>
            <person name="Kwok R."/>
            <person name="Lander E."/>
            <person name="Langley C.H."/>
            <person name="Lapoint R."/>
            <person name="Lazzaro B.P."/>
            <person name="Lee S.J."/>
            <person name="Levesque L."/>
            <person name="Li R."/>
            <person name="Lin C.F."/>
            <person name="Lin M.F."/>
            <person name="Lindblad-Toh K."/>
            <person name="Llopart A."/>
            <person name="Long M."/>
            <person name="Low L."/>
            <person name="Lozovsky E."/>
            <person name="Lu J."/>
            <person name="Luo M."/>
            <person name="Machado C.A."/>
            <person name="Makalowski W."/>
            <person name="Marzo M."/>
            <person name="Matsuda M."/>
            <person name="Matzkin L."/>
            <person name="McAllister B."/>
            <person name="McBride C.S."/>
            <person name="McKernan B."/>
            <person name="McKernan K."/>
            <person name="Mendez-Lago M."/>
            <person name="Minx P."/>
            <person name="Mollenhauer M.U."/>
            <person name="Montooth K."/>
            <person name="Mount S.M."/>
            <person name="Mu X."/>
            <person name="Myers E."/>
            <person name="Negre B."/>
            <person name="Newfeld S."/>
            <person name="Nielsen R."/>
            <person name="Noor M.A."/>
            <person name="O'Grady P."/>
            <person name="Pachter L."/>
            <person name="Papaceit M."/>
            <person name="Parisi M.J."/>
            <person name="Parisi M."/>
            <person name="Parts L."/>
            <person name="Pedersen J.S."/>
            <person name="Pesole G."/>
            <person name="Phillippy A.M."/>
            <person name="Ponting C.P."/>
            <person name="Pop M."/>
            <person name="Porcelli D."/>
            <person name="Powell J.R."/>
            <person name="Prohaska S."/>
            <person name="Pruitt K."/>
            <person name="Puig M."/>
            <person name="Quesneville H."/>
            <person name="Ram K.R."/>
            <person name="Rand D."/>
            <person name="Rasmussen M.D."/>
            <person name="Reed L.K."/>
            <person name="Reenan R."/>
            <person name="Reily A."/>
            <person name="Remington K.A."/>
            <person name="Rieger T.T."/>
            <person name="Ritchie M.G."/>
            <person name="Robin C."/>
            <person name="Rogers Y.H."/>
            <person name="Rohde C."/>
            <person name="Rozas J."/>
            <person name="Rubenfield M.J."/>
            <person name="Ruiz A."/>
            <person name="Russo S."/>
            <person name="Salzberg S.L."/>
            <person name="Sanchez-Gracia A."/>
            <person name="Saranga D.J."/>
            <person name="Sato H."/>
            <person name="Schaeffer S.W."/>
            <person name="Schatz M.C."/>
            <person name="Schlenke T."/>
            <person name="Schwartz R."/>
            <person name="Segarra C."/>
            <person name="Singh R.S."/>
            <person name="Sirot L."/>
            <person name="Sirota M."/>
            <person name="Sisneros N.B."/>
            <person name="Smith C.D."/>
            <person name="Smith T.F."/>
            <person name="Spieth J."/>
            <person name="Stage D.E."/>
            <person name="Stark A."/>
            <person name="Stephan W."/>
            <person name="Strausberg R.L."/>
            <person name="Strempel S."/>
            <person name="Sturgill D."/>
            <person name="Sutton G."/>
            <person name="Sutton G.G."/>
            <person name="Tao W."/>
            <person name="Teichmann S."/>
            <person name="Tobari Y.N."/>
            <person name="Tomimura Y."/>
            <person name="Tsolas J.M."/>
            <person name="Valente V.L."/>
            <person name="Venter E."/>
            <person name="Venter J.C."/>
            <person name="Vicario S."/>
            <person name="Vieira F.G."/>
            <person name="Vilella A.J."/>
            <person name="Villasante A."/>
            <person name="Walenz B."/>
            <person name="Wang J."/>
            <person name="Wasserman M."/>
            <person name="Watts T."/>
            <person name="Wilson D."/>
            <person name="Wilson R.K."/>
            <person name="Wing R.A."/>
            <person name="Wolfner M.F."/>
            <person name="Wong A."/>
            <person name="Wong G.K."/>
            <person name="Wu C.I."/>
            <person name="Wu G."/>
            <person name="Yamamoto D."/>
            <person name="Yang H.P."/>
            <person name="Yang S.P."/>
            <person name="Yorke J.A."/>
            <person name="Yoshida K."/>
            <person name="Zdobnov E."/>
            <person name="Zhang P."/>
            <person name="Zhang Y."/>
            <person name="Zimin A.V."/>
            <person name="Baldwin J."/>
            <person name="Abdouelleil A."/>
            <person name="Abdulkadir J."/>
            <person name="Abebe A."/>
            <person name="Abera B."/>
            <person name="Abreu J."/>
            <person name="Acer S.C."/>
            <person name="Aftuck L."/>
            <person name="Alexander A."/>
            <person name="An P."/>
            <person name="Anderson E."/>
            <person name="Anderson S."/>
            <person name="Arachi H."/>
            <person name="Azer M."/>
            <person name="Bachantsang P."/>
            <person name="Barry A."/>
            <person name="Bayul T."/>
            <person name="Berlin A."/>
            <person name="Bessette D."/>
            <person name="Bloom T."/>
            <person name="Blye J."/>
            <person name="Boguslavskiy L."/>
            <person name="Bonnet C."/>
            <person name="Boukhgalter B."/>
            <person name="Bourzgui I."/>
            <person name="Brown A."/>
            <person name="Cahill P."/>
            <person name="Channer S."/>
            <person name="Cheshatsang Y."/>
            <person name="Chuda L."/>
            <person name="Citroen M."/>
            <person name="Collymore A."/>
            <person name="Cooke P."/>
            <person name="Costello M."/>
            <person name="D'Aco K."/>
            <person name="Daza R."/>
            <person name="De Haan G."/>
            <person name="DeGray S."/>
            <person name="DeMaso C."/>
            <person name="Dhargay N."/>
            <person name="Dooley K."/>
            <person name="Dooley E."/>
            <person name="Doricent M."/>
            <person name="Dorje P."/>
            <person name="Dorjee K."/>
            <person name="Dupes A."/>
            <person name="Elong R."/>
            <person name="Falk J."/>
            <person name="Farina A."/>
            <person name="Faro S."/>
            <person name="Ferguson D."/>
            <person name="Fisher S."/>
            <person name="Foley C.D."/>
            <person name="Franke A."/>
            <person name="Friedrich D."/>
            <person name="Gadbois L."/>
            <person name="Gearin G."/>
            <person name="Gearin C.R."/>
            <person name="Giannoukos G."/>
            <person name="Goode T."/>
            <person name="Graham J."/>
            <person name="Grandbois E."/>
            <person name="Grewal S."/>
            <person name="Gyaltsen K."/>
            <person name="Hafez N."/>
            <person name="Hagos B."/>
            <person name="Hall J."/>
            <person name="Henson C."/>
            <person name="Hollinger A."/>
            <person name="Honan T."/>
            <person name="Huard M.D."/>
            <person name="Hughes L."/>
            <person name="Hurhula B."/>
            <person name="Husby M.E."/>
            <person name="Kamat A."/>
            <person name="Kanga B."/>
            <person name="Kashin S."/>
            <person name="Khazanovich D."/>
            <person name="Kisner P."/>
            <person name="Lance K."/>
            <person name="Lara M."/>
            <person name="Lee W."/>
            <person name="Lennon N."/>
            <person name="Letendre F."/>
            <person name="LeVine R."/>
            <person name="Lipovsky A."/>
            <person name="Liu X."/>
            <person name="Liu J."/>
            <person name="Liu S."/>
            <person name="Lokyitsang T."/>
            <person name="Lokyitsang Y."/>
            <person name="Lubonja R."/>
            <person name="Lui A."/>
            <person name="MacDonald P."/>
            <person name="Magnisalis V."/>
            <person name="Maru K."/>
            <person name="Matthews C."/>
            <person name="McCusker W."/>
            <person name="McDonough S."/>
            <person name="Mehta T."/>
            <person name="Meldrim J."/>
            <person name="Meneus L."/>
            <person name="Mihai O."/>
            <person name="Mihalev A."/>
            <person name="Mihova T."/>
            <person name="Mittelman R."/>
            <person name="Mlenga V."/>
            <person name="Montmayeur A."/>
            <person name="Mulrain L."/>
            <person name="Navidi A."/>
            <person name="Naylor J."/>
            <person name="Negash T."/>
            <person name="Nguyen T."/>
            <person name="Nguyen N."/>
            <person name="Nicol R."/>
            <person name="Norbu C."/>
            <person name="Norbu N."/>
            <person name="Novod N."/>
            <person name="O'Neill B."/>
            <person name="Osman S."/>
            <person name="Markiewicz E."/>
            <person name="Oyono O.L."/>
            <person name="Patti C."/>
            <person name="Phunkhang P."/>
            <person name="Pierre F."/>
            <person name="Priest M."/>
            <person name="Raghuraman S."/>
            <person name="Rege F."/>
            <person name="Reyes R."/>
            <person name="Rise C."/>
            <person name="Rogov P."/>
            <person name="Ross K."/>
            <person name="Ryan E."/>
            <person name="Settipalli S."/>
            <person name="Shea T."/>
            <person name="Sherpa N."/>
            <person name="Shi L."/>
            <person name="Shih D."/>
            <person name="Sparrow T."/>
            <person name="Spaulding J."/>
            <person name="Stalker J."/>
            <person name="Stange-Thomann N."/>
            <person name="Stavropoulos S."/>
            <person name="Stone C."/>
            <person name="Strader C."/>
            <person name="Tesfaye S."/>
            <person name="Thomson T."/>
            <person name="Thoulutsang Y."/>
            <person name="Thoulutsang D."/>
            <person name="Topham K."/>
            <person name="Topping I."/>
            <person name="Tsamla T."/>
            <person name="Vassiliev H."/>
            <person name="Vo A."/>
            <person name="Wangchuk T."/>
            <person name="Wangdi T."/>
            <person name="Weiand M."/>
            <person name="Wilkinson J."/>
            <person name="Wilson A."/>
            <person name="Yadav S."/>
            <person name="Young G."/>
            <person name="Yu Q."/>
            <person name="Zembek L."/>
            <person name="Zhong D."/>
            <person name="Zimmer A."/>
            <person name="Zwirko Z."/>
            <person name="Jaffe D.B."/>
            <person name="Alvarez P."/>
            <person name="Brockman W."/>
            <person name="Butler J."/>
            <person name="Chin C."/>
            <person name="Gnerre S."/>
            <person name="Grabherr M."/>
            <person name="Kleber M."/>
            <person name="Mauceli E."/>
            <person name="MacCallum I."/>
        </authorList>
    </citation>
    <scope>NUCLEOTIDE SEQUENCE [LARGE SCALE GENOMIC DNA]</scope>
    <source>
        <strain evidence="4">Tucson 15081-1352.22</strain>
    </source>
</reference>
<dbReference type="GO" id="GO:0031106">
    <property type="term" value="P:septin ring organization"/>
    <property type="evidence" value="ECO:0007669"/>
    <property type="project" value="TreeGrafter"/>
</dbReference>
<evidence type="ECO:0000256" key="1">
    <source>
        <dbReference type="SAM" id="MobiDB-lite"/>
    </source>
</evidence>
<dbReference type="OrthoDB" id="5915976at2759"/>
<dbReference type="InterPro" id="IPR037840">
    <property type="entry name" value="PH_Anillin"/>
</dbReference>
<gene>
    <name evidence="3" type="primary">Dmoj\GI19526</name>
    <name evidence="3" type="ORF">Dmoj_GI19526</name>
</gene>
<feature type="region of interest" description="Disordered" evidence="1">
    <location>
        <begin position="1"/>
        <end position="47"/>
    </location>
</feature>
<dbReference type="FunCoup" id="B4KTG4">
    <property type="interactions" value="38"/>
</dbReference>
<dbReference type="PANTHER" id="PTHR21538:SF23">
    <property type="entry name" value="ANILLIN"/>
    <property type="match status" value="1"/>
</dbReference>
<accession>B4KTG4</accession>
<name>B4KTG4_DROMO</name>
<dbReference type="GO" id="GO:0000915">
    <property type="term" value="P:actomyosin contractile ring assembly"/>
    <property type="evidence" value="ECO:0007669"/>
    <property type="project" value="TreeGrafter"/>
</dbReference>
<feature type="compositionally biased region" description="Low complexity" evidence="1">
    <location>
        <begin position="154"/>
        <end position="171"/>
    </location>
</feature>
<feature type="compositionally biased region" description="Acidic residues" evidence="1">
    <location>
        <begin position="21"/>
        <end position="38"/>
    </location>
</feature>
<feature type="compositionally biased region" description="Basic residues" evidence="1">
    <location>
        <begin position="567"/>
        <end position="585"/>
    </location>
</feature>
<dbReference type="PANTHER" id="PTHR21538">
    <property type="entry name" value="ANILLIN/RHOTEKIN RTKN"/>
    <property type="match status" value="1"/>
</dbReference>
<feature type="compositionally biased region" description="Polar residues" evidence="1">
    <location>
        <begin position="638"/>
        <end position="657"/>
    </location>
</feature>
<feature type="compositionally biased region" description="Low complexity" evidence="1">
    <location>
        <begin position="618"/>
        <end position="635"/>
    </location>
</feature>
<feature type="region of interest" description="Disordered" evidence="1">
    <location>
        <begin position="1031"/>
        <end position="1102"/>
    </location>
</feature>
<dbReference type="EMBL" id="CH933808">
    <property type="protein sequence ID" value="EDW08525.2"/>
    <property type="molecule type" value="Genomic_DNA"/>
</dbReference>
<feature type="compositionally biased region" description="Low complexity" evidence="1">
    <location>
        <begin position="362"/>
        <end position="372"/>
    </location>
</feature>
<dbReference type="Gene3D" id="2.30.29.30">
    <property type="entry name" value="Pleckstrin-homology domain (PH domain)/Phosphotyrosine-binding domain (PTB)"/>
    <property type="match status" value="1"/>
</dbReference>
<sequence>MATTIAGSKYPKLRMAAASNADDDDDDDDEEEEEEDESGSTSSFSLQECINEFRARRIRRVSTQSRDREMPAAGGEDQKGAPVATANTTDAHLINQNLCNKAQERKGKPCKNGFCYCFTSDSGDCASTTAPPRDWHVRQQKRSRRSESNKLGVAQPPLNNLNAQQQRQQRQQPKRSLQKQPAVIAAGHTSITTNPLTAVSSLHAVGDNAPLIHIIQELRDNCVISEVRVNREKLSGINQSTKTTTTTTSNSSATSSKLKATASKMRQCEAVTYEPTAPALSNISEHETPLEESEQGLLTEQTSLAGGSLHSTRRSSRRSSSGGRLLQKRLSHGQVNFKTHDIEQPPPKPPRRSTQSLDDKFSLSSLTSTTPSVRDAERVLDEFLRKHGVQLPTAEKESLPKSKSKRKSYPLAEIEKPMRVHPLPSCPSLSDIERVVESKRGAHYAKNIHMASKKSVVADKPIKDFTLGWTEPKINDMLNYDIAKRTQFKTNAPEPAPQVANIGWQVPVVPKVSLDTVDGVSDNLAVNMEQKQTPIKYPRLPKQSSQKFIWSEQLRSLTPWSGNKQRTGLRKKSKNFLNNSKKKILRFVSPKKSNQEQLQREHSQRRRPTPRLCTVGVQTSSISQLDLQSQSPPGSYHSPVQSTPTATTSSIRQPQYKDSSEQPYFDFERKVKPPKQPRAQRPRKLNFQGNTSSATAATYRSFHKDLDQDVTITKMGYLLGNIRAKLEASDERAMRTFGASSRLTHEEQLHNVELPSDSFDCVDAPSRRLQRSTTSMQRQHRALEREPIYSEIEEDCMLVSGSPQFDVRTEAHLKVAPTPTPTPTPTTTPTVTPTPTTTVTVPGTISEPTPLSSPVPPADINALYAQVQKANKTPSKATPAKAAPPPRALGQFLQESLQNGSFFQFMPLPDEPTSDSSYIISNSNSISNQATLPMHQSLNNINEQHSPPKKNRNLSKSELSLQRSEIFLENLCRSEIVLDPDDNVRLEKVQNTCLRANPAVDDVSYDMPVELYEDYMLDDRNASSSSFATKYGSVQLEPPPPSSDNQSTPKKQPQQQQQRFTTKPSIDINDGPSVSGQTVSHSCPTTPQQQEQLPPLKPSHRSLTELPANESQLLSMSTMARYRMLKDAVRRSYRKGKDFLLAEKQRLAQNLSMSRDQSNQTETELDSSSYYASFNLDSLLNESLTTKEQLAQAVSICRQMPELEISPEMVEAERLLLFSSLRQKTEPSILAREATLAVRQQSQCLLLDGLYLPVKSDANQDMFFNYYYICTIECEGRIRSTQSIECQNGAAIFRDCGLEFYSAGEAEALELHCQIFMLRLRKVSTLSLEPPNKLKRGSGSLGSSSSSSSCSQIVSRFRLHASFTLKATDLVPYELVSSETQPSDKLWLRTSRTWQLPLTPHTKSSNLMPQIQLSGRVELRLPKSQYAGYLNVQDTDPRNKHNWNRRWCTLDGLHLAVWQYEHNLSEQPPLLSLQLGECRQSQLDVAPRELCARARSFWLQCPNGEAFFAADTQAELVEWLRRLNETLAFTKRWLSVS</sequence>
<evidence type="ECO:0000259" key="2">
    <source>
        <dbReference type="PROSITE" id="PS50003"/>
    </source>
</evidence>
<proteinExistence type="predicted"/>
<feature type="region of interest" description="Disordered" evidence="1">
    <location>
        <begin position="560"/>
        <end position="664"/>
    </location>
</feature>
<dbReference type="SMR" id="B4KTG4"/>
<dbReference type="HOGENOM" id="CLU_263764_0_0_1"/>
<dbReference type="InterPro" id="IPR011993">
    <property type="entry name" value="PH-like_dom_sf"/>
</dbReference>
<feature type="region of interest" description="Disordered" evidence="1">
    <location>
        <begin position="60"/>
        <end position="83"/>
    </location>
</feature>
<feature type="region of interest" description="Disordered" evidence="1">
    <location>
        <begin position="238"/>
        <end position="261"/>
    </location>
</feature>
<dbReference type="SUPFAM" id="SSF50729">
    <property type="entry name" value="PH domain-like"/>
    <property type="match status" value="1"/>
</dbReference>
<feature type="region of interest" description="Disordered" evidence="1">
    <location>
        <begin position="125"/>
        <end position="182"/>
    </location>
</feature>
<dbReference type="InterPro" id="IPR001849">
    <property type="entry name" value="PH_domain"/>
</dbReference>
<evidence type="ECO:0000313" key="3">
    <source>
        <dbReference type="EMBL" id="EDW08525.2"/>
    </source>
</evidence>
<protein>
    <recommendedName>
        <fullName evidence="2">PH domain-containing protein</fullName>
    </recommendedName>
</protein>
<dbReference type="PROSITE" id="PS50003">
    <property type="entry name" value="PH_DOMAIN"/>
    <property type="match status" value="1"/>
</dbReference>
<dbReference type="GO" id="GO:0005826">
    <property type="term" value="C:actomyosin contractile ring"/>
    <property type="evidence" value="ECO:0007669"/>
    <property type="project" value="TreeGrafter"/>
</dbReference>
<dbReference type="InParanoid" id="B4KTG4"/>
<dbReference type="CDD" id="cd01263">
    <property type="entry name" value="PH_anillin"/>
    <property type="match status" value="1"/>
</dbReference>
<feature type="region of interest" description="Disordered" evidence="1">
    <location>
        <begin position="815"/>
        <end position="835"/>
    </location>
</feature>
<dbReference type="InterPro" id="IPR051364">
    <property type="entry name" value="Cytokinesis/Rho-signaling"/>
</dbReference>
<feature type="compositionally biased region" description="Polar residues" evidence="1">
    <location>
        <begin position="1072"/>
        <end position="1083"/>
    </location>
</feature>
<feature type="compositionally biased region" description="Low complexity" evidence="1">
    <location>
        <begin position="1046"/>
        <end position="1064"/>
    </location>
</feature>
<feature type="compositionally biased region" description="Low complexity" evidence="1">
    <location>
        <begin position="240"/>
        <end position="261"/>
    </location>
</feature>
<organism evidence="3 4">
    <name type="scientific">Drosophila mojavensis</name>
    <name type="common">Fruit fly</name>
    <dbReference type="NCBI Taxonomy" id="7230"/>
    <lineage>
        <taxon>Eukaryota</taxon>
        <taxon>Metazoa</taxon>
        <taxon>Ecdysozoa</taxon>
        <taxon>Arthropoda</taxon>
        <taxon>Hexapoda</taxon>
        <taxon>Insecta</taxon>
        <taxon>Pterygota</taxon>
        <taxon>Neoptera</taxon>
        <taxon>Endopterygota</taxon>
        <taxon>Diptera</taxon>
        <taxon>Brachycera</taxon>
        <taxon>Muscomorpha</taxon>
        <taxon>Ephydroidea</taxon>
        <taxon>Drosophilidae</taxon>
        <taxon>Drosophila</taxon>
    </lineage>
</organism>
<dbReference type="Proteomes" id="UP000009192">
    <property type="component" value="Unassembled WGS sequence"/>
</dbReference>
<keyword evidence="4" id="KW-1185">Reference proteome</keyword>
<dbReference type="Pfam" id="PF00169">
    <property type="entry name" value="PH"/>
    <property type="match status" value="1"/>
</dbReference>
<feature type="compositionally biased region" description="Low complexity" evidence="1">
    <location>
        <begin position="1084"/>
        <end position="1094"/>
    </location>
</feature>
<dbReference type="SMART" id="SM00233">
    <property type="entry name" value="PH"/>
    <property type="match status" value="1"/>
</dbReference>
<dbReference type="eggNOG" id="KOG3640">
    <property type="taxonomic scope" value="Eukaryota"/>
</dbReference>